<dbReference type="InterPro" id="IPR000160">
    <property type="entry name" value="GGDEF_dom"/>
</dbReference>
<evidence type="ECO:0000259" key="3">
    <source>
        <dbReference type="PROSITE" id="PS50887"/>
    </source>
</evidence>
<evidence type="ECO:0008006" key="6">
    <source>
        <dbReference type="Google" id="ProtNLM"/>
    </source>
</evidence>
<dbReference type="InterPro" id="IPR000014">
    <property type="entry name" value="PAS"/>
</dbReference>
<dbReference type="CDD" id="cd01949">
    <property type="entry name" value="GGDEF"/>
    <property type="match status" value="1"/>
</dbReference>
<keyword evidence="5" id="KW-1185">Reference proteome</keyword>
<sequence length="482" mass="54510">MPLKPQSSLQPTRSVLQALQIRQQTHAHRMQAAMHHAPMGQMLVGTDGHPLQVNAAACRILGYSETELLQQPIWNFIHPEDQEDIEQIRVQLQDSTVSSLDQEKRFLHKDGHVVWIQRHLSVVRDSAGTPQQFVVQFSDISERKKAEQERDRAMRYLQAQTRISRLLEDNLPPEDVAREASWILAQAAGLDYTGLMTVKGNAGHVTTVYVTQHASEAFLQATQQPIPRGKGLSWRSLESNSPMYMEYSLKHPGARAEFVAAGVTAVAYIPLVPLSSKTMNPLLFVASWLNGNRSWTEEDRNLLDSAGRSIRVALERQEQMYLLEQAALHDALTGLGNRRAFEQDLQAEHARARRHGHPLGVMVLDLDGLKTINDGQGHEAGDRVLQAFGRELRQHMRLEDRCYRLGGDEFAVILAHSPIHSSETIHLRVQDLIREVQEQDFPEADVSAGIAFYPEECQQALELLHLADERMYQMKARHRGKT</sequence>
<dbReference type="InterPro" id="IPR001610">
    <property type="entry name" value="PAC"/>
</dbReference>
<feature type="domain" description="PAC" evidence="2">
    <location>
        <begin position="100"/>
        <end position="152"/>
    </location>
</feature>
<dbReference type="Pfam" id="PF08447">
    <property type="entry name" value="PAS_3"/>
    <property type="match status" value="1"/>
</dbReference>
<dbReference type="InterPro" id="IPR043128">
    <property type="entry name" value="Rev_trsase/Diguanyl_cyclase"/>
</dbReference>
<dbReference type="PROSITE" id="PS50113">
    <property type="entry name" value="PAC"/>
    <property type="match status" value="1"/>
</dbReference>
<dbReference type="PROSITE" id="PS50887">
    <property type="entry name" value="GGDEF"/>
    <property type="match status" value="1"/>
</dbReference>
<feature type="domain" description="PAS" evidence="1">
    <location>
        <begin position="26"/>
        <end position="99"/>
    </location>
</feature>
<dbReference type="SMART" id="SM00086">
    <property type="entry name" value="PAC"/>
    <property type="match status" value="1"/>
</dbReference>
<proteinExistence type="predicted"/>
<dbReference type="NCBIfam" id="TIGR00254">
    <property type="entry name" value="GGDEF"/>
    <property type="match status" value="1"/>
</dbReference>
<dbReference type="Gene3D" id="3.30.450.20">
    <property type="entry name" value="PAS domain"/>
    <property type="match status" value="1"/>
</dbReference>
<dbReference type="Proteomes" id="UP000632222">
    <property type="component" value="Unassembled WGS sequence"/>
</dbReference>
<dbReference type="EMBL" id="BMOD01000017">
    <property type="protein sequence ID" value="GGJ47117.1"/>
    <property type="molecule type" value="Genomic_DNA"/>
</dbReference>
<dbReference type="InterPro" id="IPR000700">
    <property type="entry name" value="PAS-assoc_C"/>
</dbReference>
<comment type="caution">
    <text evidence="4">The sequence shown here is derived from an EMBL/GenBank/DDBJ whole genome shotgun (WGS) entry which is preliminary data.</text>
</comment>
<gene>
    <name evidence="4" type="ORF">GCM10008938_36480</name>
</gene>
<dbReference type="CDD" id="cd00130">
    <property type="entry name" value="PAS"/>
    <property type="match status" value="1"/>
</dbReference>
<protein>
    <recommendedName>
        <fullName evidence="6">Diguanylate cyclase</fullName>
    </recommendedName>
</protein>
<dbReference type="RefSeq" id="WP_189005091.1">
    <property type="nucleotide sequence ID" value="NZ_BMOD01000017.1"/>
</dbReference>
<accession>A0ABQ2D5Z2</accession>
<dbReference type="InterPro" id="IPR013655">
    <property type="entry name" value="PAS_fold_3"/>
</dbReference>
<dbReference type="PANTHER" id="PTHR46663">
    <property type="entry name" value="DIGUANYLATE CYCLASE DGCT-RELATED"/>
    <property type="match status" value="1"/>
</dbReference>
<evidence type="ECO:0000259" key="2">
    <source>
        <dbReference type="PROSITE" id="PS50113"/>
    </source>
</evidence>
<name>A0ABQ2D5Z2_9DEIO</name>
<evidence type="ECO:0000313" key="4">
    <source>
        <dbReference type="EMBL" id="GGJ47117.1"/>
    </source>
</evidence>
<dbReference type="SMART" id="SM00091">
    <property type="entry name" value="PAS"/>
    <property type="match status" value="1"/>
</dbReference>
<dbReference type="InterPro" id="IPR029016">
    <property type="entry name" value="GAF-like_dom_sf"/>
</dbReference>
<organism evidence="4 5">
    <name type="scientific">Deinococcus roseus</name>
    <dbReference type="NCBI Taxonomy" id="392414"/>
    <lineage>
        <taxon>Bacteria</taxon>
        <taxon>Thermotogati</taxon>
        <taxon>Deinococcota</taxon>
        <taxon>Deinococci</taxon>
        <taxon>Deinococcales</taxon>
        <taxon>Deinococcaceae</taxon>
        <taxon>Deinococcus</taxon>
    </lineage>
</organism>
<evidence type="ECO:0000313" key="5">
    <source>
        <dbReference type="Proteomes" id="UP000632222"/>
    </source>
</evidence>
<evidence type="ECO:0000259" key="1">
    <source>
        <dbReference type="PROSITE" id="PS50112"/>
    </source>
</evidence>
<dbReference type="NCBIfam" id="TIGR00229">
    <property type="entry name" value="sensory_box"/>
    <property type="match status" value="1"/>
</dbReference>
<dbReference type="Gene3D" id="3.30.70.270">
    <property type="match status" value="1"/>
</dbReference>
<dbReference type="Gene3D" id="3.30.450.40">
    <property type="match status" value="1"/>
</dbReference>
<dbReference type="PANTHER" id="PTHR46663:SF2">
    <property type="entry name" value="GGDEF DOMAIN-CONTAINING PROTEIN"/>
    <property type="match status" value="1"/>
</dbReference>
<dbReference type="SUPFAM" id="SSF55073">
    <property type="entry name" value="Nucleotide cyclase"/>
    <property type="match status" value="1"/>
</dbReference>
<dbReference type="InterPro" id="IPR029787">
    <property type="entry name" value="Nucleotide_cyclase"/>
</dbReference>
<dbReference type="Pfam" id="PF00990">
    <property type="entry name" value="GGDEF"/>
    <property type="match status" value="1"/>
</dbReference>
<dbReference type="SMART" id="SM00267">
    <property type="entry name" value="GGDEF"/>
    <property type="match status" value="1"/>
</dbReference>
<dbReference type="PROSITE" id="PS50112">
    <property type="entry name" value="PAS"/>
    <property type="match status" value="1"/>
</dbReference>
<reference evidence="5" key="1">
    <citation type="journal article" date="2019" name="Int. J. Syst. Evol. Microbiol.">
        <title>The Global Catalogue of Microorganisms (GCM) 10K type strain sequencing project: providing services to taxonomists for standard genome sequencing and annotation.</title>
        <authorList>
            <consortium name="The Broad Institute Genomics Platform"/>
            <consortium name="The Broad Institute Genome Sequencing Center for Infectious Disease"/>
            <person name="Wu L."/>
            <person name="Ma J."/>
        </authorList>
    </citation>
    <scope>NUCLEOTIDE SEQUENCE [LARGE SCALE GENOMIC DNA]</scope>
    <source>
        <strain evidence="5">JCM 14370</strain>
    </source>
</reference>
<dbReference type="InterPro" id="IPR052163">
    <property type="entry name" value="DGC-Regulatory_Protein"/>
</dbReference>
<dbReference type="SUPFAM" id="SSF55781">
    <property type="entry name" value="GAF domain-like"/>
    <property type="match status" value="1"/>
</dbReference>
<dbReference type="InterPro" id="IPR035965">
    <property type="entry name" value="PAS-like_dom_sf"/>
</dbReference>
<feature type="domain" description="GGDEF" evidence="3">
    <location>
        <begin position="357"/>
        <end position="482"/>
    </location>
</feature>
<dbReference type="SUPFAM" id="SSF55785">
    <property type="entry name" value="PYP-like sensor domain (PAS domain)"/>
    <property type="match status" value="1"/>
</dbReference>